<dbReference type="STRING" id="743788.S8DPR0"/>
<dbReference type="Proteomes" id="UP000015241">
    <property type="component" value="Unassembled WGS sequence"/>
</dbReference>
<accession>S8DPR0</accession>
<feature type="region of interest" description="Disordered" evidence="1">
    <location>
        <begin position="195"/>
        <end position="227"/>
    </location>
</feature>
<organism evidence="3 4">
    <name type="scientific">Fomitopsis schrenkii</name>
    <name type="common">Brown rot fungus</name>
    <dbReference type="NCBI Taxonomy" id="2126942"/>
    <lineage>
        <taxon>Eukaryota</taxon>
        <taxon>Fungi</taxon>
        <taxon>Dikarya</taxon>
        <taxon>Basidiomycota</taxon>
        <taxon>Agaricomycotina</taxon>
        <taxon>Agaricomycetes</taxon>
        <taxon>Polyporales</taxon>
        <taxon>Fomitopsis</taxon>
    </lineage>
</organism>
<dbReference type="PANTHER" id="PTHR38694">
    <property type="entry name" value="CONSERVED EXPRESSED PROTEIN"/>
    <property type="match status" value="1"/>
</dbReference>
<feature type="region of interest" description="Disordered" evidence="1">
    <location>
        <begin position="386"/>
        <end position="406"/>
    </location>
</feature>
<keyword evidence="4" id="KW-1185">Reference proteome</keyword>
<dbReference type="EMBL" id="KE504210">
    <property type="protein sequence ID" value="EPS95286.1"/>
    <property type="molecule type" value="Genomic_DNA"/>
</dbReference>
<evidence type="ECO:0000256" key="2">
    <source>
        <dbReference type="SAM" id="Phobius"/>
    </source>
</evidence>
<evidence type="ECO:0000313" key="3">
    <source>
        <dbReference type="EMBL" id="EPS95286.1"/>
    </source>
</evidence>
<feature type="transmembrane region" description="Helical" evidence="2">
    <location>
        <begin position="301"/>
        <end position="333"/>
    </location>
</feature>
<feature type="region of interest" description="Disordered" evidence="1">
    <location>
        <begin position="485"/>
        <end position="514"/>
    </location>
</feature>
<dbReference type="OrthoDB" id="1708389at2759"/>
<gene>
    <name evidence="3" type="ORF">FOMPIDRAFT_1032958</name>
</gene>
<evidence type="ECO:0000313" key="4">
    <source>
        <dbReference type="Proteomes" id="UP000015241"/>
    </source>
</evidence>
<sequence>MGQLPPTIVHGLSNEDLFVLIRRFNKQIYYVKATPEQTPGALDLEISDNEEFSPDKLRAHLERMYMVVIIGLAAFGKHIARLRSWNEPSRTAGFCIVCAYYVAWWHNLLGALICATLITLILHPPSRYCLFPPAPLAAVSATSGNLQVPRAGKLGSKGSLTGAEERYKGEAVEQEASNFVGAMGSFALATAAGQTVAPNADPGDVPEEKRQEVEEEGGGGVKGAVPDPTEVVSGVTGMKGIAHGARGDGKHDRTKQYVEGAMWDKAKPAMRVLADVVDTWEKFGNVLSPTPPFSDTPRLRLAAMVVPILLAMIVIPSAFFVKGATLTIGFVMFGEPLMTRGIRWLNMNCPNWPELLELRRSILKGAPTNAQLTLVLLRIAESAHTPLPPPPSSNLVTEEQETHPDGAKAEVAEYARDHLGFDASSYEIEGSDHRDEHNEHSEHDDNGKNTSKLAKILKGSAKASVSSAIGFDHLKAKLGSGAAKRRLGAVPRDVSKPDGTIDGPTGSGSGDGPTTYAARYHGKRGFVVLVTSAATPCVSFMWEKDLTKSLAGYTKAAVVKAKNTITSGAGVAEPEVPPAVFAIPLAEIHGLRKVGGYGWKSKMIIGYALKREVVDGLGIDDEDGKTWYLTAIKGRDELFNRLIAVGGHKWEQL</sequence>
<dbReference type="InterPro" id="IPR021709">
    <property type="entry name" value="DUF3292"/>
</dbReference>
<protein>
    <submittedName>
        <fullName evidence="3">Uncharacterized protein</fullName>
    </submittedName>
</protein>
<name>S8DPR0_FOMSC</name>
<dbReference type="PANTHER" id="PTHR38694:SF1">
    <property type="entry name" value="PEROXIN DOMAIN-CONTAINING PROTEIN"/>
    <property type="match status" value="1"/>
</dbReference>
<dbReference type="eggNOG" id="ENOG502QS59">
    <property type="taxonomic scope" value="Eukaryota"/>
</dbReference>
<feature type="region of interest" description="Disordered" evidence="1">
    <location>
        <begin position="430"/>
        <end position="449"/>
    </location>
</feature>
<dbReference type="HOGENOM" id="CLU_025989_0_0_1"/>
<dbReference type="InParanoid" id="S8DPR0"/>
<keyword evidence="2" id="KW-0472">Membrane</keyword>
<dbReference type="AlphaFoldDB" id="S8DPR0"/>
<proteinExistence type="predicted"/>
<evidence type="ECO:0000256" key="1">
    <source>
        <dbReference type="SAM" id="MobiDB-lite"/>
    </source>
</evidence>
<feature type="compositionally biased region" description="Basic and acidic residues" evidence="1">
    <location>
        <begin position="430"/>
        <end position="447"/>
    </location>
</feature>
<dbReference type="Pfam" id="PF11696">
    <property type="entry name" value="DUF3292"/>
    <property type="match status" value="1"/>
</dbReference>
<feature type="transmembrane region" description="Helical" evidence="2">
    <location>
        <begin position="63"/>
        <end position="80"/>
    </location>
</feature>
<keyword evidence="2" id="KW-1133">Transmembrane helix</keyword>
<feature type="transmembrane region" description="Helical" evidence="2">
    <location>
        <begin position="92"/>
        <end position="122"/>
    </location>
</feature>
<keyword evidence="2" id="KW-0812">Transmembrane</keyword>
<reference evidence="3 4" key="1">
    <citation type="journal article" date="2012" name="Science">
        <title>The Paleozoic origin of enzymatic lignin decomposition reconstructed from 31 fungal genomes.</title>
        <authorList>
            <person name="Floudas D."/>
            <person name="Binder M."/>
            <person name="Riley R."/>
            <person name="Barry K."/>
            <person name="Blanchette R.A."/>
            <person name="Henrissat B."/>
            <person name="Martinez A.T."/>
            <person name="Otillar R."/>
            <person name="Spatafora J.W."/>
            <person name="Yadav J.S."/>
            <person name="Aerts A."/>
            <person name="Benoit I."/>
            <person name="Boyd A."/>
            <person name="Carlson A."/>
            <person name="Copeland A."/>
            <person name="Coutinho P.M."/>
            <person name="de Vries R.P."/>
            <person name="Ferreira P."/>
            <person name="Findley K."/>
            <person name="Foster B."/>
            <person name="Gaskell J."/>
            <person name="Glotzer D."/>
            <person name="Gorecki P."/>
            <person name="Heitman J."/>
            <person name="Hesse C."/>
            <person name="Hori C."/>
            <person name="Igarashi K."/>
            <person name="Jurgens J.A."/>
            <person name="Kallen N."/>
            <person name="Kersten P."/>
            <person name="Kohler A."/>
            <person name="Kuees U."/>
            <person name="Kumar T.K.A."/>
            <person name="Kuo A."/>
            <person name="LaButti K."/>
            <person name="Larrondo L.F."/>
            <person name="Lindquist E."/>
            <person name="Ling A."/>
            <person name="Lombard V."/>
            <person name="Lucas S."/>
            <person name="Lundell T."/>
            <person name="Martin R."/>
            <person name="McLaughlin D.J."/>
            <person name="Morgenstern I."/>
            <person name="Morin E."/>
            <person name="Murat C."/>
            <person name="Nagy L.G."/>
            <person name="Nolan M."/>
            <person name="Ohm R.A."/>
            <person name="Patyshakuliyeva A."/>
            <person name="Rokas A."/>
            <person name="Ruiz-Duenas F.J."/>
            <person name="Sabat G."/>
            <person name="Salamov A."/>
            <person name="Samejima M."/>
            <person name="Schmutz J."/>
            <person name="Slot J.C."/>
            <person name="St John F."/>
            <person name="Stenlid J."/>
            <person name="Sun H."/>
            <person name="Sun S."/>
            <person name="Syed K."/>
            <person name="Tsang A."/>
            <person name="Wiebenga A."/>
            <person name="Young D."/>
            <person name="Pisabarro A."/>
            <person name="Eastwood D.C."/>
            <person name="Martin F."/>
            <person name="Cullen D."/>
            <person name="Grigoriev I.V."/>
            <person name="Hibbett D.S."/>
        </authorList>
    </citation>
    <scope>NUCLEOTIDE SEQUENCE</scope>
    <source>
        <strain evidence="4">FP-58527</strain>
    </source>
</reference>